<dbReference type="AlphaFoldDB" id="M5UG52"/>
<reference evidence="1 2" key="1">
    <citation type="journal article" date="2013" name="Mar. Genomics">
        <title>Expression of sulfatases in Rhodopirellula baltica and the diversity of sulfatases in the genus Rhodopirellula.</title>
        <authorList>
            <person name="Wegner C.E."/>
            <person name="Richter-Heitmann T."/>
            <person name="Klindworth A."/>
            <person name="Klockow C."/>
            <person name="Richter M."/>
            <person name="Achstetter T."/>
            <person name="Glockner F.O."/>
            <person name="Harder J."/>
        </authorList>
    </citation>
    <scope>NUCLEOTIDE SEQUENCE [LARGE SCALE GENOMIC DNA]</scope>
    <source>
        <strain evidence="1 2">SM41</strain>
    </source>
</reference>
<proteinExistence type="predicted"/>
<gene>
    <name evidence="1" type="ORF">RSSM_01759</name>
</gene>
<sequence>MRHRIDFLDRCLIMFVGVLLLPLPVPTSHRHDSFESPTHLAAHLSRQHSDSAHGSIDLSEVHWHFTMPHCGDDHSEHDESGVPHSLPQEYTPGQVQGSHVSFVVSRIHDVQSVLVDCYPTPVIAAKLNDESRQLLVTTADRRHRSALSCVMRC</sequence>
<dbReference type="EMBL" id="ANOH01000121">
    <property type="protein sequence ID" value="EMI56816.1"/>
    <property type="molecule type" value="Genomic_DNA"/>
</dbReference>
<protein>
    <submittedName>
        <fullName evidence="1">Uncharacterized protein</fullName>
    </submittedName>
</protein>
<evidence type="ECO:0000313" key="2">
    <source>
        <dbReference type="Proteomes" id="UP000011885"/>
    </source>
</evidence>
<dbReference type="PATRIC" id="fig|1263870.3.peg.1882"/>
<organism evidence="1 2">
    <name type="scientific">Rhodopirellula sallentina SM41</name>
    <dbReference type="NCBI Taxonomy" id="1263870"/>
    <lineage>
        <taxon>Bacteria</taxon>
        <taxon>Pseudomonadati</taxon>
        <taxon>Planctomycetota</taxon>
        <taxon>Planctomycetia</taxon>
        <taxon>Pirellulales</taxon>
        <taxon>Pirellulaceae</taxon>
        <taxon>Rhodopirellula</taxon>
    </lineage>
</organism>
<name>M5UG52_9BACT</name>
<keyword evidence="2" id="KW-1185">Reference proteome</keyword>
<accession>M5UG52</accession>
<evidence type="ECO:0000313" key="1">
    <source>
        <dbReference type="EMBL" id="EMI56816.1"/>
    </source>
</evidence>
<dbReference type="Proteomes" id="UP000011885">
    <property type="component" value="Unassembled WGS sequence"/>
</dbReference>
<comment type="caution">
    <text evidence="1">The sequence shown here is derived from an EMBL/GenBank/DDBJ whole genome shotgun (WGS) entry which is preliminary data.</text>
</comment>